<feature type="site" description="Plays an important role in substrate specificity" evidence="11">
    <location>
        <position position="227"/>
    </location>
</feature>
<dbReference type="InterPro" id="IPR019798">
    <property type="entry name" value="Ser_HO-MeTrfase_PLP_BS"/>
</dbReference>
<sequence length="416" mass="45373">MLKLNFEEFDRELWGAIDQERDRQEHNIELIASENFVSKAVMAAQGSILTNKYAEGYPGKRYYGGCEYIDIVENLAIDRVKELFGAEYANVQPHSGSQANMAVFNAFLEPGDTILGMDLTHGGHLTHGSPVNFSGKTYHFIAYGVDKETEMIDYEEVKKKALEGKPKMIIAGASAYSRAIDFAKFKEIADEVGAFLMVDMAHIAGLVATGDHQNPVPYADVVTSTTHKTLRGPRGGLILAKEQYGKALNSAIFPGIQGGPLEHVIAGKAVAFKEAMEPSFKAYTTQIIKNAKAMESVFNGSVGHLISQGTDNHLLLLDVTNFGLNGKEAEAILDSVGITVNKNTIPFETLSPFKTSGIRIGTPAITTRGFLEEDSKEVASLIVAALTAKDDTSKLEEISKEVRALTDRYPLYPTEK</sequence>
<dbReference type="Pfam" id="PF00464">
    <property type="entry name" value="SHMT"/>
    <property type="match status" value="1"/>
</dbReference>
<organism evidence="14 15">
    <name type="scientific">Carnobacterium divergens DSM 20623</name>
    <dbReference type="NCBI Taxonomy" id="1449336"/>
    <lineage>
        <taxon>Bacteria</taxon>
        <taxon>Bacillati</taxon>
        <taxon>Bacillota</taxon>
        <taxon>Bacilli</taxon>
        <taxon>Lactobacillales</taxon>
        <taxon>Carnobacteriaceae</taxon>
        <taxon>Carnobacterium</taxon>
    </lineage>
</organism>
<evidence type="ECO:0000256" key="9">
    <source>
        <dbReference type="ARBA" id="ARBA00022898"/>
    </source>
</evidence>
<evidence type="ECO:0000256" key="12">
    <source>
        <dbReference type="PIRSR" id="PIRSR000412-50"/>
    </source>
</evidence>
<feature type="binding site" evidence="11">
    <location>
        <position position="119"/>
    </location>
    <ligand>
        <name>(6S)-5,6,7,8-tetrahydrofolate</name>
        <dbReference type="ChEBI" id="CHEBI:57453"/>
    </ligand>
</feature>
<dbReference type="GO" id="GO:0032259">
    <property type="term" value="P:methylation"/>
    <property type="evidence" value="ECO:0007669"/>
    <property type="project" value="UniProtKB-KW"/>
</dbReference>
<dbReference type="InterPro" id="IPR049943">
    <property type="entry name" value="Ser_HO-MeTrfase-like"/>
</dbReference>
<dbReference type="EC" id="2.1.2.1" evidence="11"/>
<dbReference type="HAMAP" id="MF_00051">
    <property type="entry name" value="SHMT"/>
    <property type="match status" value="1"/>
</dbReference>
<comment type="subcellular location">
    <subcellularLocation>
        <location evidence="2 11">Cytoplasm</location>
    </subcellularLocation>
</comment>
<evidence type="ECO:0000313" key="14">
    <source>
        <dbReference type="EMBL" id="KRN57315.1"/>
    </source>
</evidence>
<comment type="function">
    <text evidence="10">Catalyzes the reversible interconversion of serine and glycine with tetrahydrofolate (THF) serving as the one-carbon carrier. This reaction serves as the major source of one-carbon groups required for the biosynthesis of purines, thymidylate, methionine, and other important biomolecules. Also exhibits THF-independent aldolase activity toward beta-hydroxyamino acids, producing glycine and aldehydes, via a retro-aldol mechanism. Thus, is able to catalyze the cleavage of L-allo-threonine.</text>
</comment>
<dbReference type="PANTHER" id="PTHR11680:SF35">
    <property type="entry name" value="SERINE HYDROXYMETHYLTRANSFERASE 1"/>
    <property type="match status" value="1"/>
</dbReference>
<comment type="catalytic activity">
    <reaction evidence="11">
        <text>(6R)-5,10-methylene-5,6,7,8-tetrahydrofolate + glycine + H2O = (6S)-5,6,7,8-tetrahydrofolate + L-serine</text>
        <dbReference type="Rhea" id="RHEA:15481"/>
        <dbReference type="ChEBI" id="CHEBI:15377"/>
        <dbReference type="ChEBI" id="CHEBI:15636"/>
        <dbReference type="ChEBI" id="CHEBI:33384"/>
        <dbReference type="ChEBI" id="CHEBI:57305"/>
        <dbReference type="ChEBI" id="CHEBI:57453"/>
        <dbReference type="EC" id="2.1.2.1"/>
    </reaction>
</comment>
<gene>
    <name evidence="11" type="primary">glyA</name>
    <name evidence="14" type="ORF">IV74_GL000296</name>
</gene>
<dbReference type="FunFam" id="3.40.640.10:FF:000001">
    <property type="entry name" value="Serine hydroxymethyltransferase"/>
    <property type="match status" value="1"/>
</dbReference>
<evidence type="ECO:0000256" key="5">
    <source>
        <dbReference type="ARBA" id="ARBA00022490"/>
    </source>
</evidence>
<comment type="subunit">
    <text evidence="4 11">Homodimer.</text>
</comment>
<name>A0A0R2HWZ7_CARDV</name>
<feature type="domain" description="Serine hydroxymethyltransferase-like" evidence="13">
    <location>
        <begin position="7"/>
        <end position="382"/>
    </location>
</feature>
<dbReference type="eggNOG" id="COG0112">
    <property type="taxonomic scope" value="Bacteria"/>
</dbReference>
<evidence type="ECO:0000313" key="15">
    <source>
        <dbReference type="Proteomes" id="UP000051658"/>
    </source>
</evidence>
<keyword evidence="6 11" id="KW-0554">One-carbon metabolism</keyword>
<dbReference type="InterPro" id="IPR001085">
    <property type="entry name" value="Ser_HO-MeTrfase"/>
</dbReference>
<evidence type="ECO:0000256" key="8">
    <source>
        <dbReference type="ARBA" id="ARBA00022679"/>
    </source>
</evidence>
<dbReference type="PANTHER" id="PTHR11680">
    <property type="entry name" value="SERINE HYDROXYMETHYLTRANSFERASE"/>
    <property type="match status" value="1"/>
</dbReference>
<dbReference type="InterPro" id="IPR015421">
    <property type="entry name" value="PyrdxlP-dep_Trfase_major"/>
</dbReference>
<dbReference type="Gene3D" id="3.40.640.10">
    <property type="entry name" value="Type I PLP-dependent aspartate aminotransferase-like (Major domain)"/>
    <property type="match status" value="1"/>
</dbReference>
<evidence type="ECO:0000256" key="1">
    <source>
        <dbReference type="ARBA" id="ARBA00001933"/>
    </source>
</evidence>
<dbReference type="UniPathway" id="UPA00288">
    <property type="reaction ID" value="UER01023"/>
</dbReference>
<feature type="binding site" evidence="11">
    <location>
        <begin position="351"/>
        <end position="353"/>
    </location>
    <ligand>
        <name>(6S)-5,6,7,8-tetrahydrofolate</name>
        <dbReference type="ChEBI" id="CHEBI:57453"/>
    </ligand>
</feature>
<dbReference type="InterPro" id="IPR015422">
    <property type="entry name" value="PyrdxlP-dep_Trfase_small"/>
</dbReference>
<comment type="pathway">
    <text evidence="11">One-carbon metabolism; tetrahydrofolate interconversion.</text>
</comment>
<keyword evidence="5 11" id="KW-0963">Cytoplasm</keyword>
<evidence type="ECO:0000259" key="13">
    <source>
        <dbReference type="Pfam" id="PF00464"/>
    </source>
</evidence>
<dbReference type="GO" id="GO:0008168">
    <property type="term" value="F:methyltransferase activity"/>
    <property type="evidence" value="ECO:0007669"/>
    <property type="project" value="UniProtKB-KW"/>
</dbReference>
<dbReference type="InterPro" id="IPR015424">
    <property type="entry name" value="PyrdxlP-dep_Trfase"/>
</dbReference>
<evidence type="ECO:0000256" key="7">
    <source>
        <dbReference type="ARBA" id="ARBA00022605"/>
    </source>
</evidence>
<dbReference type="GO" id="GO:0019264">
    <property type="term" value="P:glycine biosynthetic process from serine"/>
    <property type="evidence" value="ECO:0007669"/>
    <property type="project" value="UniProtKB-UniRule"/>
</dbReference>
<dbReference type="GO" id="GO:0030170">
    <property type="term" value="F:pyridoxal phosphate binding"/>
    <property type="evidence" value="ECO:0007669"/>
    <property type="project" value="UniProtKB-UniRule"/>
</dbReference>
<dbReference type="Gene3D" id="3.90.1150.10">
    <property type="entry name" value="Aspartate Aminotransferase, domain 1"/>
    <property type="match status" value="1"/>
</dbReference>
<keyword evidence="9 11" id="KW-0663">Pyridoxal phosphate</keyword>
<comment type="caution">
    <text evidence="14">The sequence shown here is derived from an EMBL/GenBank/DDBJ whole genome shotgun (WGS) entry which is preliminary data.</text>
</comment>
<feature type="binding site" evidence="11">
    <location>
        <position position="242"/>
    </location>
    <ligand>
        <name>(6S)-5,6,7,8-tetrahydrofolate</name>
        <dbReference type="ChEBI" id="CHEBI:57453"/>
    </ligand>
</feature>
<dbReference type="AlphaFoldDB" id="A0A0R2HWZ7"/>
<keyword evidence="15" id="KW-1185">Reference proteome</keyword>
<dbReference type="CDD" id="cd00378">
    <property type="entry name" value="SHMT"/>
    <property type="match status" value="1"/>
</dbReference>
<dbReference type="GO" id="GO:0035999">
    <property type="term" value="P:tetrahydrofolate interconversion"/>
    <property type="evidence" value="ECO:0007669"/>
    <property type="project" value="UniProtKB-UniRule"/>
</dbReference>
<dbReference type="GO" id="GO:0005829">
    <property type="term" value="C:cytosol"/>
    <property type="evidence" value="ECO:0007669"/>
    <property type="project" value="TreeGrafter"/>
</dbReference>
<evidence type="ECO:0000256" key="11">
    <source>
        <dbReference type="HAMAP-Rule" id="MF_00051"/>
    </source>
</evidence>
<dbReference type="InterPro" id="IPR039429">
    <property type="entry name" value="SHMT-like_dom"/>
</dbReference>
<keyword evidence="14" id="KW-0489">Methyltransferase</keyword>
<proteinExistence type="inferred from homology"/>
<keyword evidence="8 11" id="KW-0808">Transferase</keyword>
<dbReference type="UniPathway" id="UPA00193"/>
<dbReference type="Proteomes" id="UP000051658">
    <property type="component" value="Unassembled WGS sequence"/>
</dbReference>
<dbReference type="SUPFAM" id="SSF53383">
    <property type="entry name" value="PLP-dependent transferases"/>
    <property type="match status" value="1"/>
</dbReference>
<comment type="pathway">
    <text evidence="11">Amino-acid biosynthesis; glycine biosynthesis; glycine from L-serine: step 1/1.</text>
</comment>
<dbReference type="PIRSF" id="PIRSF000412">
    <property type="entry name" value="SHMT"/>
    <property type="match status" value="1"/>
</dbReference>
<accession>A0A0R2HWZ7</accession>
<dbReference type="EMBL" id="JQBS01000007">
    <property type="protein sequence ID" value="KRN57315.1"/>
    <property type="molecule type" value="Genomic_DNA"/>
</dbReference>
<reference evidence="14 15" key="1">
    <citation type="journal article" date="2015" name="Genome Announc.">
        <title>Expanding the biotechnology potential of lactobacilli through comparative genomics of 213 strains and associated genera.</title>
        <authorList>
            <person name="Sun Z."/>
            <person name="Harris H.M."/>
            <person name="McCann A."/>
            <person name="Guo C."/>
            <person name="Argimon S."/>
            <person name="Zhang W."/>
            <person name="Yang X."/>
            <person name="Jeffery I.B."/>
            <person name="Cooney J.C."/>
            <person name="Kagawa T.F."/>
            <person name="Liu W."/>
            <person name="Song Y."/>
            <person name="Salvetti E."/>
            <person name="Wrobel A."/>
            <person name="Rasinkangas P."/>
            <person name="Parkhill J."/>
            <person name="Rea M.C."/>
            <person name="O'Sullivan O."/>
            <person name="Ritari J."/>
            <person name="Douillard F.P."/>
            <person name="Paul Ross R."/>
            <person name="Yang R."/>
            <person name="Briner A.E."/>
            <person name="Felis G.E."/>
            <person name="de Vos W.M."/>
            <person name="Barrangou R."/>
            <person name="Klaenhammer T.R."/>
            <person name="Caufield P.W."/>
            <person name="Cui Y."/>
            <person name="Zhang H."/>
            <person name="O'Toole P.W."/>
        </authorList>
    </citation>
    <scope>NUCLEOTIDE SEQUENCE [LARGE SCALE GENOMIC DNA]</scope>
    <source>
        <strain evidence="14 15">DSM 20623</strain>
    </source>
</reference>
<feature type="modified residue" description="N6-(pyridoxal phosphate)lysine" evidence="11 12">
    <location>
        <position position="228"/>
    </location>
</feature>
<evidence type="ECO:0000256" key="3">
    <source>
        <dbReference type="ARBA" id="ARBA00006376"/>
    </source>
</evidence>
<dbReference type="PROSITE" id="PS00096">
    <property type="entry name" value="SHMT"/>
    <property type="match status" value="1"/>
</dbReference>
<dbReference type="NCBIfam" id="NF000586">
    <property type="entry name" value="PRK00011.1"/>
    <property type="match status" value="1"/>
</dbReference>
<protein>
    <recommendedName>
        <fullName evidence="11">Serine hydroxymethyltransferase</fullName>
        <shortName evidence="11">SHMT</shortName>
        <shortName evidence="11">Serine methylase</shortName>
        <ecNumber evidence="11">2.1.2.1</ecNumber>
    </recommendedName>
</protein>
<dbReference type="GO" id="GO:0004372">
    <property type="term" value="F:glycine hydroxymethyltransferase activity"/>
    <property type="evidence" value="ECO:0007669"/>
    <property type="project" value="UniProtKB-UniRule"/>
</dbReference>
<dbReference type="PATRIC" id="fig|1449336.4.peg.301"/>
<evidence type="ECO:0000256" key="2">
    <source>
        <dbReference type="ARBA" id="ARBA00004496"/>
    </source>
</evidence>
<comment type="cofactor">
    <cofactor evidence="1 11 12">
        <name>pyridoxal 5'-phosphate</name>
        <dbReference type="ChEBI" id="CHEBI:597326"/>
    </cofactor>
</comment>
<evidence type="ECO:0000256" key="4">
    <source>
        <dbReference type="ARBA" id="ARBA00011738"/>
    </source>
</evidence>
<keyword evidence="7 11" id="KW-0028">Amino-acid biosynthesis</keyword>
<evidence type="ECO:0000256" key="6">
    <source>
        <dbReference type="ARBA" id="ARBA00022563"/>
    </source>
</evidence>
<evidence type="ECO:0000256" key="10">
    <source>
        <dbReference type="ARBA" id="ARBA00054606"/>
    </source>
</evidence>
<comment type="similarity">
    <text evidence="3 11">Belongs to the SHMT family.</text>
</comment>
<feature type="binding site" evidence="11">
    <location>
        <begin position="123"/>
        <end position="125"/>
    </location>
    <ligand>
        <name>(6S)-5,6,7,8-tetrahydrofolate</name>
        <dbReference type="ChEBI" id="CHEBI:57453"/>
    </ligand>
</feature>